<sequence>MNRTLLVITLSVVVVGSALLGQQYGEQEGQKSKALIELVWPSFDSFTEADRAVLAGFSMTCNLQNRAKNAYEVISCLREASSDPNAVRPNGMDQSQASARLESMISNAESSL</sequence>
<proteinExistence type="predicted"/>
<name>A0ABQ2H3G4_9PSED</name>
<organism evidence="2 3">
    <name type="scientific">Pseudomonas asuensis</name>
    <dbReference type="NCBI Taxonomy" id="1825787"/>
    <lineage>
        <taxon>Bacteria</taxon>
        <taxon>Pseudomonadati</taxon>
        <taxon>Pseudomonadota</taxon>
        <taxon>Gammaproteobacteria</taxon>
        <taxon>Pseudomonadales</taxon>
        <taxon>Pseudomonadaceae</taxon>
        <taxon>Pseudomonas</taxon>
    </lineage>
</organism>
<gene>
    <name evidence="2" type="ORF">GCM10009425_40270</name>
</gene>
<dbReference type="RefSeq" id="WP_188867930.1">
    <property type="nucleotide sequence ID" value="NZ_BMNW01000011.1"/>
</dbReference>
<protein>
    <submittedName>
        <fullName evidence="2">Uncharacterized protein</fullName>
    </submittedName>
</protein>
<reference evidence="3" key="1">
    <citation type="journal article" date="2019" name="Int. J. Syst. Evol. Microbiol.">
        <title>The Global Catalogue of Microorganisms (GCM) 10K type strain sequencing project: providing services to taxonomists for standard genome sequencing and annotation.</title>
        <authorList>
            <consortium name="The Broad Institute Genomics Platform"/>
            <consortium name="The Broad Institute Genome Sequencing Center for Infectious Disease"/>
            <person name="Wu L."/>
            <person name="Ma J."/>
        </authorList>
    </citation>
    <scope>NUCLEOTIDE SEQUENCE [LARGE SCALE GENOMIC DNA]</scope>
    <source>
        <strain evidence="3">JCM 13501</strain>
    </source>
</reference>
<accession>A0ABQ2H3G4</accession>
<dbReference type="EMBL" id="BMNW01000011">
    <property type="protein sequence ID" value="GGM25458.1"/>
    <property type="molecule type" value="Genomic_DNA"/>
</dbReference>
<evidence type="ECO:0000313" key="3">
    <source>
        <dbReference type="Proteomes" id="UP000616499"/>
    </source>
</evidence>
<feature type="compositionally biased region" description="Polar residues" evidence="1">
    <location>
        <begin position="92"/>
        <end position="112"/>
    </location>
</feature>
<evidence type="ECO:0000313" key="2">
    <source>
        <dbReference type="EMBL" id="GGM25458.1"/>
    </source>
</evidence>
<feature type="region of interest" description="Disordered" evidence="1">
    <location>
        <begin position="82"/>
        <end position="112"/>
    </location>
</feature>
<dbReference type="Proteomes" id="UP000616499">
    <property type="component" value="Unassembled WGS sequence"/>
</dbReference>
<evidence type="ECO:0000256" key="1">
    <source>
        <dbReference type="SAM" id="MobiDB-lite"/>
    </source>
</evidence>
<comment type="caution">
    <text evidence="2">The sequence shown here is derived from an EMBL/GenBank/DDBJ whole genome shotgun (WGS) entry which is preliminary data.</text>
</comment>
<keyword evidence="3" id="KW-1185">Reference proteome</keyword>